<dbReference type="EMBL" id="AYRZ02000009">
    <property type="protein sequence ID" value="PHT72616.1"/>
    <property type="molecule type" value="Genomic_DNA"/>
</dbReference>
<comment type="caution">
    <text evidence="16">The sequence shown here is derived from an EMBL/GenBank/DDBJ whole genome shotgun (WGS) entry which is preliminary data.</text>
</comment>
<reference evidence="16 17" key="2">
    <citation type="journal article" date="2017" name="Genome Biol.">
        <title>New reference genome sequences of hot pepper reveal the massive evolution of plant disease-resistance genes by retroduplication.</title>
        <authorList>
            <person name="Kim S."/>
            <person name="Park J."/>
            <person name="Yeom S.I."/>
            <person name="Kim Y.M."/>
            <person name="Seo E."/>
            <person name="Kim K.T."/>
            <person name="Kim M.S."/>
            <person name="Lee J.M."/>
            <person name="Cheong K."/>
            <person name="Shin H.S."/>
            <person name="Kim S.B."/>
            <person name="Han K."/>
            <person name="Lee J."/>
            <person name="Park M."/>
            <person name="Lee H.A."/>
            <person name="Lee H.Y."/>
            <person name="Lee Y."/>
            <person name="Oh S."/>
            <person name="Lee J.H."/>
            <person name="Choi E."/>
            <person name="Choi E."/>
            <person name="Lee S.E."/>
            <person name="Jeon J."/>
            <person name="Kim H."/>
            <person name="Choi G."/>
            <person name="Song H."/>
            <person name="Lee J."/>
            <person name="Lee S.C."/>
            <person name="Kwon J.K."/>
            <person name="Lee H.Y."/>
            <person name="Koo N."/>
            <person name="Hong Y."/>
            <person name="Kim R.W."/>
            <person name="Kang W.H."/>
            <person name="Huh J.H."/>
            <person name="Kang B.C."/>
            <person name="Yang T.J."/>
            <person name="Lee Y.H."/>
            <person name="Bennetzen J.L."/>
            <person name="Choi D."/>
        </authorList>
    </citation>
    <scope>NUCLEOTIDE SEQUENCE [LARGE SCALE GENOMIC DNA]</scope>
    <source>
        <strain evidence="17">cv. CM334</strain>
    </source>
</reference>
<keyword evidence="8 14" id="KW-0479">Metal-binding</keyword>
<dbReference type="PANTHER" id="PTHR31803">
    <property type="entry name" value="ALTERNATIVE OXIDASE"/>
    <property type="match status" value="1"/>
</dbReference>
<dbReference type="GO" id="GO:0106292">
    <property type="term" value="F:superoxide-generating NADPH oxidase activity"/>
    <property type="evidence" value="ECO:0007669"/>
    <property type="project" value="UniProtKB-ARBA"/>
</dbReference>
<keyword evidence="9 14" id="KW-0249">Electron transport</keyword>
<evidence type="ECO:0000256" key="2">
    <source>
        <dbReference type="ARBA" id="ARBA00004448"/>
    </source>
</evidence>
<evidence type="ECO:0000256" key="1">
    <source>
        <dbReference type="ARBA" id="ARBA00001192"/>
    </source>
</evidence>
<dbReference type="GO" id="GO:0005743">
    <property type="term" value="C:mitochondrial inner membrane"/>
    <property type="evidence" value="ECO:0007669"/>
    <property type="project" value="UniProtKB-SubCell"/>
</dbReference>
<dbReference type="EC" id="1.10.3.11" evidence="14"/>
<evidence type="ECO:0000313" key="16">
    <source>
        <dbReference type="EMBL" id="PHT72616.1"/>
    </source>
</evidence>
<gene>
    <name evidence="16" type="ORF">T459_23401</name>
</gene>
<keyword evidence="12 14" id="KW-0408">Iron</keyword>
<feature type="compositionally biased region" description="Basic and acidic residues" evidence="15">
    <location>
        <begin position="15"/>
        <end position="25"/>
    </location>
</feature>
<reference evidence="16 17" key="1">
    <citation type="journal article" date="2014" name="Nat. Genet.">
        <title>Genome sequence of the hot pepper provides insights into the evolution of pungency in Capsicum species.</title>
        <authorList>
            <person name="Kim S."/>
            <person name="Park M."/>
            <person name="Yeom S.I."/>
            <person name="Kim Y.M."/>
            <person name="Lee J.M."/>
            <person name="Lee H.A."/>
            <person name="Seo E."/>
            <person name="Choi J."/>
            <person name="Cheong K."/>
            <person name="Kim K.T."/>
            <person name="Jung K."/>
            <person name="Lee G.W."/>
            <person name="Oh S.K."/>
            <person name="Bae C."/>
            <person name="Kim S.B."/>
            <person name="Lee H.Y."/>
            <person name="Kim S.Y."/>
            <person name="Kim M.S."/>
            <person name="Kang B.C."/>
            <person name="Jo Y.D."/>
            <person name="Yang H.B."/>
            <person name="Jeong H.J."/>
            <person name="Kang W.H."/>
            <person name="Kwon J.K."/>
            <person name="Shin C."/>
            <person name="Lim J.Y."/>
            <person name="Park J.H."/>
            <person name="Huh J.H."/>
            <person name="Kim J.S."/>
            <person name="Kim B.D."/>
            <person name="Cohen O."/>
            <person name="Paran I."/>
            <person name="Suh M.C."/>
            <person name="Lee S.B."/>
            <person name="Kim Y.K."/>
            <person name="Shin Y."/>
            <person name="Noh S.J."/>
            <person name="Park J."/>
            <person name="Seo Y.S."/>
            <person name="Kwon S.Y."/>
            <person name="Kim H.A."/>
            <person name="Park J.M."/>
            <person name="Kim H.J."/>
            <person name="Choi S.B."/>
            <person name="Bosland P.W."/>
            <person name="Reeves G."/>
            <person name="Jo S.H."/>
            <person name="Lee B.W."/>
            <person name="Cho H.T."/>
            <person name="Choi H.S."/>
            <person name="Lee M.S."/>
            <person name="Yu Y."/>
            <person name="Do Choi Y."/>
            <person name="Park B.S."/>
            <person name="van Deynze A."/>
            <person name="Ashrafi H."/>
            <person name="Hill T."/>
            <person name="Kim W.T."/>
            <person name="Pai H.S."/>
            <person name="Ahn H.K."/>
            <person name="Yeam I."/>
            <person name="Giovannoni J.J."/>
            <person name="Rose J.K."/>
            <person name="Sorensen I."/>
            <person name="Lee S.J."/>
            <person name="Kim R.W."/>
            <person name="Choi I.Y."/>
            <person name="Choi B.S."/>
            <person name="Lim J.S."/>
            <person name="Lee Y.H."/>
            <person name="Choi D."/>
        </authorList>
    </citation>
    <scope>NUCLEOTIDE SEQUENCE [LARGE SCALE GENOMIC DNA]</scope>
    <source>
        <strain evidence="17">cv. CM334</strain>
    </source>
</reference>
<evidence type="ECO:0000256" key="8">
    <source>
        <dbReference type="ARBA" id="ARBA00022723"/>
    </source>
</evidence>
<evidence type="ECO:0000256" key="13">
    <source>
        <dbReference type="ARBA" id="ARBA00023136"/>
    </source>
</evidence>
<dbReference type="Gramene" id="PHT72616">
    <property type="protein sequence ID" value="PHT72616"/>
    <property type="gene ID" value="T459_23401"/>
</dbReference>
<dbReference type="GO" id="GO:0010230">
    <property type="term" value="P:alternative respiration"/>
    <property type="evidence" value="ECO:0000318"/>
    <property type="project" value="GO_Central"/>
</dbReference>
<evidence type="ECO:0000256" key="9">
    <source>
        <dbReference type="ARBA" id="ARBA00022982"/>
    </source>
</evidence>
<protein>
    <recommendedName>
        <fullName evidence="14">Ubiquinol oxidase</fullName>
        <ecNumber evidence="14">1.10.3.11</ecNumber>
    </recommendedName>
</protein>
<dbReference type="AlphaFoldDB" id="A0A2G2YS84"/>
<keyword evidence="11 14" id="KW-0560">Oxidoreductase</keyword>
<dbReference type="GO" id="GO:0046872">
    <property type="term" value="F:metal ion binding"/>
    <property type="evidence" value="ECO:0007669"/>
    <property type="project" value="UniProtKB-UniRule"/>
</dbReference>
<evidence type="ECO:0000256" key="5">
    <source>
        <dbReference type="ARBA" id="ARBA00022448"/>
    </source>
</evidence>
<dbReference type="GO" id="GO:0005739">
    <property type="term" value="C:mitochondrion"/>
    <property type="evidence" value="ECO:0000318"/>
    <property type="project" value="GO_Central"/>
</dbReference>
<dbReference type="GO" id="GO:0009916">
    <property type="term" value="F:alternative oxidase activity"/>
    <property type="evidence" value="ECO:0000318"/>
    <property type="project" value="GO_Central"/>
</dbReference>
<dbReference type="Proteomes" id="UP000222542">
    <property type="component" value="Unassembled WGS sequence"/>
</dbReference>
<evidence type="ECO:0000256" key="7">
    <source>
        <dbReference type="ARBA" id="ARBA00022692"/>
    </source>
</evidence>
<dbReference type="GO" id="GO:0102721">
    <property type="term" value="F:ubiquinol:oxygen oxidoreductase activity"/>
    <property type="evidence" value="ECO:0007669"/>
    <property type="project" value="UniProtKB-EC"/>
</dbReference>
<comment type="catalytic activity">
    <reaction evidence="1 14">
        <text>2 a ubiquinol + O2 = 2 a ubiquinone + 2 H2O</text>
        <dbReference type="Rhea" id="RHEA:30255"/>
        <dbReference type="Rhea" id="RHEA-COMP:9565"/>
        <dbReference type="Rhea" id="RHEA-COMP:9566"/>
        <dbReference type="ChEBI" id="CHEBI:15377"/>
        <dbReference type="ChEBI" id="CHEBI:15379"/>
        <dbReference type="ChEBI" id="CHEBI:16389"/>
        <dbReference type="ChEBI" id="CHEBI:17976"/>
        <dbReference type="EC" id="1.10.3.11"/>
    </reaction>
</comment>
<keyword evidence="5" id="KW-0813">Transport</keyword>
<proteinExistence type="inferred from homology"/>
<evidence type="ECO:0000256" key="3">
    <source>
        <dbReference type="ARBA" id="ARBA00008388"/>
    </source>
</evidence>
<feature type="region of interest" description="Disordered" evidence="15">
    <location>
        <begin position="1"/>
        <end position="38"/>
    </location>
</feature>
<comment type="cofactor">
    <cofactor evidence="14">
        <name>Fe cation</name>
        <dbReference type="ChEBI" id="CHEBI:24875"/>
    </cofactor>
    <text evidence="14">Binds 2 iron ions per subunit.</text>
</comment>
<keyword evidence="10" id="KW-1133">Transmembrane helix</keyword>
<organism evidence="16 17">
    <name type="scientific">Capsicum annuum</name>
    <name type="common">Capsicum pepper</name>
    <dbReference type="NCBI Taxonomy" id="4072"/>
    <lineage>
        <taxon>Eukaryota</taxon>
        <taxon>Viridiplantae</taxon>
        <taxon>Streptophyta</taxon>
        <taxon>Embryophyta</taxon>
        <taxon>Tracheophyta</taxon>
        <taxon>Spermatophyta</taxon>
        <taxon>Magnoliopsida</taxon>
        <taxon>eudicotyledons</taxon>
        <taxon>Gunneridae</taxon>
        <taxon>Pentapetalae</taxon>
        <taxon>asterids</taxon>
        <taxon>lamiids</taxon>
        <taxon>Solanales</taxon>
        <taxon>Solanaceae</taxon>
        <taxon>Solanoideae</taxon>
        <taxon>Capsiceae</taxon>
        <taxon>Capsicum</taxon>
    </lineage>
</organism>
<comment type="subunit">
    <text evidence="4">Homodimer; disulfide-linked.</text>
</comment>
<accession>A0A2G2YS84</accession>
<evidence type="ECO:0000256" key="11">
    <source>
        <dbReference type="ARBA" id="ARBA00023002"/>
    </source>
</evidence>
<name>A0A2G2YS84_CAPAN</name>
<comment type="subcellular location">
    <subcellularLocation>
        <location evidence="2">Mitochondrion inner membrane</location>
        <topology evidence="2">Multi-pass membrane protein</topology>
    </subcellularLocation>
</comment>
<dbReference type="GO" id="GO:0098803">
    <property type="term" value="C:respiratory chain complex"/>
    <property type="evidence" value="ECO:0007669"/>
    <property type="project" value="UniProtKB-UniRule"/>
</dbReference>
<evidence type="ECO:0000256" key="12">
    <source>
        <dbReference type="ARBA" id="ARBA00023004"/>
    </source>
</evidence>
<dbReference type="InterPro" id="IPR038659">
    <property type="entry name" value="AOX_sf"/>
</dbReference>
<evidence type="ECO:0000256" key="4">
    <source>
        <dbReference type="ARBA" id="ARBA00011748"/>
    </source>
</evidence>
<dbReference type="STRING" id="4072.A0A2G2YS84"/>
<evidence type="ECO:0000256" key="14">
    <source>
        <dbReference type="RuleBase" id="RU003779"/>
    </source>
</evidence>
<keyword evidence="6 14" id="KW-0679">Respiratory chain</keyword>
<dbReference type="Pfam" id="PF01786">
    <property type="entry name" value="AOX"/>
    <property type="match status" value="1"/>
</dbReference>
<evidence type="ECO:0000313" key="17">
    <source>
        <dbReference type="Proteomes" id="UP000222542"/>
    </source>
</evidence>
<dbReference type="InterPro" id="IPR002680">
    <property type="entry name" value="AOX"/>
</dbReference>
<dbReference type="PANTHER" id="PTHR31803:SF3">
    <property type="entry name" value="ALTERNATIVE OXIDASE"/>
    <property type="match status" value="1"/>
</dbReference>
<dbReference type="Gene3D" id="1.20.1260.140">
    <property type="entry name" value="Alternative oxidase"/>
    <property type="match status" value="1"/>
</dbReference>
<feature type="compositionally biased region" description="Polar residues" evidence="15">
    <location>
        <begin position="1"/>
        <end position="14"/>
    </location>
</feature>
<keyword evidence="7 14" id="KW-0812">Transmembrane</keyword>
<sequence length="169" mass="19067">MGSCSGSTVALNNDKQQEKEKKLKNGNDVVASGSGGGVEKSVVSGVFHQQRLRNLMSDDFRNSGSSAWNYRSAMCFLQCLLCDLYSFSQIGSPYRGYLEEEDIHSYTEFLKELGNGNIENVPTLAIAIDYWHLPKYFTLRDIVVVVRIDEAHHRNVNYFASDSHFQDNN</sequence>
<comment type="similarity">
    <text evidence="3 14">Belongs to the alternative oxidase family.</text>
</comment>
<evidence type="ECO:0000256" key="15">
    <source>
        <dbReference type="SAM" id="MobiDB-lite"/>
    </source>
</evidence>
<keyword evidence="13 14" id="KW-0472">Membrane</keyword>
<keyword evidence="17" id="KW-1185">Reference proteome</keyword>
<evidence type="ECO:0000256" key="6">
    <source>
        <dbReference type="ARBA" id="ARBA00022660"/>
    </source>
</evidence>
<evidence type="ECO:0000256" key="10">
    <source>
        <dbReference type="ARBA" id="ARBA00022989"/>
    </source>
</evidence>